<sequence>MSLSPSFADERKNMDPNPITPPPSKPCSPKTPAPAAESSTISNVKEKFFNDTAVTDGSLTVVDEDGPERDPESLEKPRYSRSLSHYLRRISTASVLSKIPTVWKPSEKDAENDDPDRIDAHPLGYPRLAAFLNSDENFLLCRKYGFLHNRVLLYRQDELRELESQLLDLDAEDEELDKRALRSRTRDDKREGSLRKALIQEIDDKLKEYDDIALRTRAMNALPKATPRNYTSVDNWIHNNGPLCGPEAKFIKNDKDFVALTDPREGSWFDGVVEDVLSKIPCKLTRVFFIEPRARRSTEEHLVRLWSKSRIDTFVRLIITFLAVVLLMAPVVVLFEGTSSGPVKIIIILVFTLFFSAALSIFTRAKRHEVFAATAA</sequence>
<keyword evidence="5" id="KW-1185">Reference proteome</keyword>
<feature type="transmembrane region" description="Helical" evidence="2">
    <location>
        <begin position="314"/>
        <end position="335"/>
    </location>
</feature>
<evidence type="ECO:0000313" key="5">
    <source>
        <dbReference type="Proteomes" id="UP000250140"/>
    </source>
</evidence>
<keyword evidence="2" id="KW-0472">Membrane</keyword>
<dbReference type="AlphaFoldDB" id="A0A8E2F7A4"/>
<dbReference type="InterPro" id="IPR046529">
    <property type="entry name" value="DUF6594"/>
</dbReference>
<evidence type="ECO:0000256" key="1">
    <source>
        <dbReference type="SAM" id="MobiDB-lite"/>
    </source>
</evidence>
<feature type="region of interest" description="Disordered" evidence="1">
    <location>
        <begin position="1"/>
        <end position="44"/>
    </location>
</feature>
<feature type="domain" description="DUF6594" evidence="3">
    <location>
        <begin position="125"/>
        <end position="376"/>
    </location>
</feature>
<name>A0A8E2F7A4_9PEZI</name>
<dbReference type="PANTHER" id="PTHR34502:SF3">
    <property type="entry name" value="DUF6594 DOMAIN-CONTAINING PROTEIN"/>
    <property type="match status" value="1"/>
</dbReference>
<protein>
    <recommendedName>
        <fullName evidence="3">DUF6594 domain-containing protein</fullName>
    </recommendedName>
</protein>
<dbReference type="PANTHER" id="PTHR34502">
    <property type="entry name" value="DUF6594 DOMAIN-CONTAINING PROTEIN-RELATED"/>
    <property type="match status" value="1"/>
</dbReference>
<feature type="compositionally biased region" description="Basic and acidic residues" evidence="1">
    <location>
        <begin position="68"/>
        <end position="78"/>
    </location>
</feature>
<accession>A0A8E2F7A4</accession>
<dbReference type="OrthoDB" id="3533814at2759"/>
<evidence type="ECO:0000256" key="2">
    <source>
        <dbReference type="SAM" id="Phobius"/>
    </source>
</evidence>
<keyword evidence="2" id="KW-0812">Transmembrane</keyword>
<feature type="transmembrane region" description="Helical" evidence="2">
    <location>
        <begin position="341"/>
        <end position="362"/>
    </location>
</feature>
<dbReference type="EMBL" id="KV749085">
    <property type="protein sequence ID" value="OCL11263.1"/>
    <property type="molecule type" value="Genomic_DNA"/>
</dbReference>
<proteinExistence type="predicted"/>
<reference evidence="4 5" key="1">
    <citation type="journal article" date="2016" name="Nat. Commun.">
        <title>Ectomycorrhizal ecology is imprinted in the genome of the dominant symbiotic fungus Cenococcum geophilum.</title>
        <authorList>
            <consortium name="DOE Joint Genome Institute"/>
            <person name="Peter M."/>
            <person name="Kohler A."/>
            <person name="Ohm R.A."/>
            <person name="Kuo A."/>
            <person name="Krutzmann J."/>
            <person name="Morin E."/>
            <person name="Arend M."/>
            <person name="Barry K.W."/>
            <person name="Binder M."/>
            <person name="Choi C."/>
            <person name="Clum A."/>
            <person name="Copeland A."/>
            <person name="Grisel N."/>
            <person name="Haridas S."/>
            <person name="Kipfer T."/>
            <person name="LaButti K."/>
            <person name="Lindquist E."/>
            <person name="Lipzen A."/>
            <person name="Maire R."/>
            <person name="Meier B."/>
            <person name="Mihaltcheva S."/>
            <person name="Molinier V."/>
            <person name="Murat C."/>
            <person name="Poggeler S."/>
            <person name="Quandt C.A."/>
            <person name="Sperisen C."/>
            <person name="Tritt A."/>
            <person name="Tisserant E."/>
            <person name="Crous P.W."/>
            <person name="Henrissat B."/>
            <person name="Nehls U."/>
            <person name="Egli S."/>
            <person name="Spatafora J.W."/>
            <person name="Grigoriev I.V."/>
            <person name="Martin F.M."/>
        </authorList>
    </citation>
    <scope>NUCLEOTIDE SEQUENCE [LARGE SCALE GENOMIC DNA]</scope>
    <source>
        <strain evidence="4 5">CBS 207.34</strain>
    </source>
</reference>
<feature type="region of interest" description="Disordered" evidence="1">
    <location>
        <begin position="59"/>
        <end position="78"/>
    </location>
</feature>
<evidence type="ECO:0000313" key="4">
    <source>
        <dbReference type="EMBL" id="OCL11263.1"/>
    </source>
</evidence>
<dbReference type="Proteomes" id="UP000250140">
    <property type="component" value="Unassembled WGS sequence"/>
</dbReference>
<organism evidence="4 5">
    <name type="scientific">Glonium stellatum</name>
    <dbReference type="NCBI Taxonomy" id="574774"/>
    <lineage>
        <taxon>Eukaryota</taxon>
        <taxon>Fungi</taxon>
        <taxon>Dikarya</taxon>
        <taxon>Ascomycota</taxon>
        <taxon>Pezizomycotina</taxon>
        <taxon>Dothideomycetes</taxon>
        <taxon>Pleosporomycetidae</taxon>
        <taxon>Gloniales</taxon>
        <taxon>Gloniaceae</taxon>
        <taxon>Glonium</taxon>
    </lineage>
</organism>
<evidence type="ECO:0000259" key="3">
    <source>
        <dbReference type="Pfam" id="PF20237"/>
    </source>
</evidence>
<feature type="compositionally biased region" description="Pro residues" evidence="1">
    <location>
        <begin position="18"/>
        <end position="32"/>
    </location>
</feature>
<keyword evidence="2" id="KW-1133">Transmembrane helix</keyword>
<dbReference type="Pfam" id="PF20237">
    <property type="entry name" value="DUF6594"/>
    <property type="match status" value="1"/>
</dbReference>
<gene>
    <name evidence="4" type="ORF">AOQ84DRAFT_386949</name>
</gene>